<dbReference type="SUPFAM" id="SSF53474">
    <property type="entry name" value="alpha/beta-Hydrolases"/>
    <property type="match status" value="1"/>
</dbReference>
<dbReference type="KEGG" id="smo:SELMODRAFT_110014"/>
<proteinExistence type="predicted"/>
<feature type="compositionally biased region" description="Low complexity" evidence="1">
    <location>
        <begin position="96"/>
        <end position="108"/>
    </location>
</feature>
<evidence type="ECO:0000256" key="1">
    <source>
        <dbReference type="SAM" id="MobiDB-lite"/>
    </source>
</evidence>
<dbReference type="STRING" id="88036.D8S6G6"/>
<sequence>SIKTFTQEAFNITIKLINGFSGMLLTLIPGKTAMLEGIQGWELQPTFRAARMPRWMENGVSSFNEFIHEYAADTDSETESEYESGLDDDSMPPSPSSQTSHFSRSSSMSRRQGRSSLFRRFLRLIAWPILVWRQQPRESSKRRFISHSRSGSSGSFTSLYSLASKRFNSMRDFVMLHQSSDSRRRGVIEDLQLLMELSIERFFDVMHNILFYFISPIQTMKALARKIFCQQEEAPSLEQKSVLGDADPAPTFREARPKQRLNTDARTCKDIITDLGYPYECLRVTTEDGYVLLLERIPRRDSQKVVYLQHGMFDSSLGWVSNGVVGSQAFAAYDHGYDVFLGNFRGLVSREHVNKHISSERYWRYSVNEHATQDVPAMINRLHELKTSELQELSESPSATTEEEMPYTLCGISHSLGGAAMLMYLVTARLEGRPHRLSRLILLSPAGFHEDSPWLFYILQYLIPLLGPVLRPLVPGIYIPTKFLRMVLNKLARDFQNYPALGGLVQLLCGSVVGGDSSNWVGALGQTHYNMDDMPGVAYMVAEHMTQMLRAKRFIMYDFGSVEANTEAYGTPEPLDVAAFYDVIDIPVDFVAGKKDRLIPRSMVRKHYETLKAAGGQASYQEYEYAHLDFTFAHREELLAYVMSRLLLVTPPERKPKETSRSSSGKRSSARSKSMRKLSSGRSSQKKQLKVSADGEVVTKENVSDREQRLNGPGLFKISSLGDDDGFEQEAVEQQSRGQAQIVASAKDDEQSRGQAQIFASAKDCLEGLNDEQLEELQASLMIERAE</sequence>
<dbReference type="AlphaFoldDB" id="D8S6G6"/>
<dbReference type="OrthoDB" id="9974421at2759"/>
<dbReference type="FunCoup" id="D8S6G6">
    <property type="interactions" value="463"/>
</dbReference>
<dbReference type="Gene3D" id="3.40.50.1820">
    <property type="entry name" value="alpha/beta hydrolase"/>
    <property type="match status" value="1"/>
</dbReference>
<dbReference type="eggNOG" id="KOG2624">
    <property type="taxonomic scope" value="Eukaryota"/>
</dbReference>
<dbReference type="Proteomes" id="UP000001514">
    <property type="component" value="Unassembled WGS sequence"/>
</dbReference>
<reference evidence="3 4" key="1">
    <citation type="journal article" date="2011" name="Science">
        <title>The Selaginella genome identifies genetic changes associated with the evolution of vascular plants.</title>
        <authorList>
            <person name="Banks J.A."/>
            <person name="Nishiyama T."/>
            <person name="Hasebe M."/>
            <person name="Bowman J.L."/>
            <person name="Gribskov M."/>
            <person name="dePamphilis C."/>
            <person name="Albert V.A."/>
            <person name="Aono N."/>
            <person name="Aoyama T."/>
            <person name="Ambrose B.A."/>
            <person name="Ashton N.W."/>
            <person name="Axtell M.J."/>
            <person name="Barker E."/>
            <person name="Barker M.S."/>
            <person name="Bennetzen J.L."/>
            <person name="Bonawitz N.D."/>
            <person name="Chapple C."/>
            <person name="Cheng C."/>
            <person name="Correa L.G."/>
            <person name="Dacre M."/>
            <person name="DeBarry J."/>
            <person name="Dreyer I."/>
            <person name="Elias M."/>
            <person name="Engstrom E.M."/>
            <person name="Estelle M."/>
            <person name="Feng L."/>
            <person name="Finet C."/>
            <person name="Floyd S.K."/>
            <person name="Frommer W.B."/>
            <person name="Fujita T."/>
            <person name="Gramzow L."/>
            <person name="Gutensohn M."/>
            <person name="Harholt J."/>
            <person name="Hattori M."/>
            <person name="Heyl A."/>
            <person name="Hirai T."/>
            <person name="Hiwatashi Y."/>
            <person name="Ishikawa M."/>
            <person name="Iwata M."/>
            <person name="Karol K.G."/>
            <person name="Koehler B."/>
            <person name="Kolukisaoglu U."/>
            <person name="Kubo M."/>
            <person name="Kurata T."/>
            <person name="Lalonde S."/>
            <person name="Li K."/>
            <person name="Li Y."/>
            <person name="Litt A."/>
            <person name="Lyons E."/>
            <person name="Manning G."/>
            <person name="Maruyama T."/>
            <person name="Michael T.P."/>
            <person name="Mikami K."/>
            <person name="Miyazaki S."/>
            <person name="Morinaga S."/>
            <person name="Murata T."/>
            <person name="Mueller-Roeber B."/>
            <person name="Nelson D.R."/>
            <person name="Obara M."/>
            <person name="Oguri Y."/>
            <person name="Olmstead R.G."/>
            <person name="Onodera N."/>
            <person name="Petersen B.L."/>
            <person name="Pils B."/>
            <person name="Prigge M."/>
            <person name="Rensing S.A."/>
            <person name="Riano-Pachon D.M."/>
            <person name="Roberts A.W."/>
            <person name="Sato Y."/>
            <person name="Scheller H.V."/>
            <person name="Schulz B."/>
            <person name="Schulz C."/>
            <person name="Shakirov E.V."/>
            <person name="Shibagaki N."/>
            <person name="Shinohara N."/>
            <person name="Shippen D.E."/>
            <person name="Soerensen I."/>
            <person name="Sotooka R."/>
            <person name="Sugimoto N."/>
            <person name="Sugita M."/>
            <person name="Sumikawa N."/>
            <person name="Tanurdzic M."/>
            <person name="Theissen G."/>
            <person name="Ulvskov P."/>
            <person name="Wakazuki S."/>
            <person name="Weng J.K."/>
            <person name="Willats W.W."/>
            <person name="Wipf D."/>
            <person name="Wolf P.G."/>
            <person name="Yang L."/>
            <person name="Zimmer A.D."/>
            <person name="Zhu Q."/>
            <person name="Mitros T."/>
            <person name="Hellsten U."/>
            <person name="Loque D."/>
            <person name="Otillar R."/>
            <person name="Salamov A."/>
            <person name="Schmutz J."/>
            <person name="Shapiro H."/>
            <person name="Lindquist E."/>
            <person name="Lucas S."/>
            <person name="Rokhsar D."/>
            <person name="Grigoriev I.V."/>
        </authorList>
    </citation>
    <scope>NUCLEOTIDE SEQUENCE [LARGE SCALE GENOMIC DNA]</scope>
</reference>
<feature type="domain" description="Partial AB-hydrolase lipase" evidence="2">
    <location>
        <begin position="269"/>
        <end position="323"/>
    </location>
</feature>
<dbReference type="Pfam" id="PF04083">
    <property type="entry name" value="Abhydro_lipase"/>
    <property type="match status" value="1"/>
</dbReference>
<dbReference type="GO" id="GO:0016298">
    <property type="term" value="F:lipase activity"/>
    <property type="evidence" value="ECO:0000318"/>
    <property type="project" value="GO_Central"/>
</dbReference>
<dbReference type="ESTHER" id="selml-d8ssx7">
    <property type="family name" value="Acidic_Lipase"/>
</dbReference>
<evidence type="ECO:0000313" key="3">
    <source>
        <dbReference type="EMBL" id="EFJ20060.1"/>
    </source>
</evidence>
<feature type="non-terminal residue" evidence="3">
    <location>
        <position position="1"/>
    </location>
</feature>
<dbReference type="InterPro" id="IPR006693">
    <property type="entry name" value="AB_hydrolase_lipase"/>
</dbReference>
<dbReference type="PANTHER" id="PTHR11005">
    <property type="entry name" value="LYSOSOMAL ACID LIPASE-RELATED"/>
    <property type="match status" value="1"/>
</dbReference>
<feature type="compositionally biased region" description="Basic and acidic residues" evidence="1">
    <location>
        <begin position="697"/>
        <end position="709"/>
    </location>
</feature>
<feature type="compositionally biased region" description="Acidic residues" evidence="1">
    <location>
        <begin position="78"/>
        <end position="90"/>
    </location>
</feature>
<evidence type="ECO:0000313" key="4">
    <source>
        <dbReference type="Proteomes" id="UP000001514"/>
    </source>
</evidence>
<name>D8S6G6_SELML</name>
<dbReference type="EMBL" id="GL377604">
    <property type="protein sequence ID" value="EFJ20060.1"/>
    <property type="molecule type" value="Genomic_DNA"/>
</dbReference>
<evidence type="ECO:0000259" key="2">
    <source>
        <dbReference type="Pfam" id="PF04083"/>
    </source>
</evidence>
<gene>
    <name evidence="3" type="ORF">SELMODRAFT_110014</name>
</gene>
<keyword evidence="4" id="KW-1185">Reference proteome</keyword>
<dbReference type="InterPro" id="IPR029058">
    <property type="entry name" value="AB_hydrolase_fold"/>
</dbReference>
<accession>D8S6G6</accession>
<dbReference type="GO" id="GO:0006629">
    <property type="term" value="P:lipid metabolic process"/>
    <property type="evidence" value="ECO:0000318"/>
    <property type="project" value="GO_Central"/>
</dbReference>
<dbReference type="FunFam" id="3.40.50.1820:FF:000091">
    <property type="entry name" value="Gastric triacylglycerol lipase"/>
    <property type="match status" value="1"/>
</dbReference>
<organism evidence="4">
    <name type="scientific">Selaginella moellendorffii</name>
    <name type="common">Spikemoss</name>
    <dbReference type="NCBI Taxonomy" id="88036"/>
    <lineage>
        <taxon>Eukaryota</taxon>
        <taxon>Viridiplantae</taxon>
        <taxon>Streptophyta</taxon>
        <taxon>Embryophyta</taxon>
        <taxon>Tracheophyta</taxon>
        <taxon>Lycopodiopsida</taxon>
        <taxon>Selaginellales</taxon>
        <taxon>Selaginellaceae</taxon>
        <taxon>Selaginella</taxon>
    </lineage>
</organism>
<dbReference type="HOGENOM" id="CLU_015070_0_0_1"/>
<feature type="region of interest" description="Disordered" evidence="1">
    <location>
        <begin position="78"/>
        <end position="108"/>
    </location>
</feature>
<dbReference type="OMA" id="KEHDVPN"/>
<protein>
    <recommendedName>
        <fullName evidence="2">Partial AB-hydrolase lipase domain-containing protein</fullName>
    </recommendedName>
</protein>
<feature type="region of interest" description="Disordered" evidence="1">
    <location>
        <begin position="653"/>
        <end position="716"/>
    </location>
</feature>
<dbReference type="Gramene" id="EFJ20060">
    <property type="protein sequence ID" value="EFJ20060"/>
    <property type="gene ID" value="SELMODRAFT_110014"/>
</dbReference>
<feature type="region of interest" description="Disordered" evidence="1">
    <location>
        <begin position="729"/>
        <end position="755"/>
    </location>
</feature>
<dbReference type="InParanoid" id="D8S6G6"/>